<dbReference type="AlphaFoldDB" id="A0A8H3I3T9"/>
<comment type="caution">
    <text evidence="2">The sequence shown here is derived from an EMBL/GenBank/DDBJ whole genome shotgun (WGS) entry which is preliminary data.</text>
</comment>
<evidence type="ECO:0000259" key="1">
    <source>
        <dbReference type="Pfam" id="PF02492"/>
    </source>
</evidence>
<dbReference type="EMBL" id="CAJPDS010000004">
    <property type="protein sequence ID" value="CAF9906250.1"/>
    <property type="molecule type" value="Genomic_DNA"/>
</dbReference>
<dbReference type="Pfam" id="PF02492">
    <property type="entry name" value="cobW"/>
    <property type="match status" value="1"/>
</dbReference>
<dbReference type="GO" id="GO:0005737">
    <property type="term" value="C:cytoplasm"/>
    <property type="evidence" value="ECO:0007669"/>
    <property type="project" value="TreeGrafter"/>
</dbReference>
<dbReference type="InterPro" id="IPR003495">
    <property type="entry name" value="CobW/HypB/UreG_nucleotide-bd"/>
</dbReference>
<organism evidence="2 3">
    <name type="scientific">Heterodermia speciosa</name>
    <dbReference type="NCBI Taxonomy" id="116794"/>
    <lineage>
        <taxon>Eukaryota</taxon>
        <taxon>Fungi</taxon>
        <taxon>Dikarya</taxon>
        <taxon>Ascomycota</taxon>
        <taxon>Pezizomycotina</taxon>
        <taxon>Lecanoromycetes</taxon>
        <taxon>OSLEUM clade</taxon>
        <taxon>Lecanoromycetidae</taxon>
        <taxon>Caliciales</taxon>
        <taxon>Physciaceae</taxon>
        <taxon>Heterodermia</taxon>
    </lineage>
</organism>
<dbReference type="InterPro" id="IPR027417">
    <property type="entry name" value="P-loop_NTPase"/>
</dbReference>
<dbReference type="OrthoDB" id="259708at2759"/>
<reference evidence="2" key="1">
    <citation type="submission" date="2021-03" db="EMBL/GenBank/DDBJ databases">
        <authorList>
            <person name="Tagirdzhanova G."/>
        </authorList>
    </citation>
    <scope>NUCLEOTIDE SEQUENCE</scope>
</reference>
<keyword evidence="3" id="KW-1185">Reference proteome</keyword>
<proteinExistence type="predicted"/>
<feature type="domain" description="CobW/HypB/UreG nucleotide-binding" evidence="1">
    <location>
        <begin position="5"/>
        <end position="172"/>
    </location>
</feature>
<evidence type="ECO:0000313" key="2">
    <source>
        <dbReference type="EMBL" id="CAF9906250.1"/>
    </source>
</evidence>
<evidence type="ECO:0000313" key="3">
    <source>
        <dbReference type="Proteomes" id="UP000664521"/>
    </source>
</evidence>
<accession>A0A8H3I3T9</accession>
<dbReference type="Gene3D" id="3.40.50.300">
    <property type="entry name" value="P-loop containing nucleotide triphosphate hydrolases"/>
    <property type="match status" value="1"/>
</dbReference>
<protein>
    <recommendedName>
        <fullName evidence="1">CobW/HypB/UreG nucleotide-binding domain-containing protein</fullName>
    </recommendedName>
</protein>
<name>A0A8H3I3T9_9LECA</name>
<dbReference type="CDD" id="cd03112">
    <property type="entry name" value="CobW-like"/>
    <property type="match status" value="1"/>
</dbReference>
<dbReference type="PANTHER" id="PTHR13748:SF62">
    <property type="entry name" value="COBW DOMAIN-CONTAINING PROTEIN"/>
    <property type="match status" value="1"/>
</dbReference>
<dbReference type="PANTHER" id="PTHR13748">
    <property type="entry name" value="COBW-RELATED"/>
    <property type="match status" value="1"/>
</dbReference>
<dbReference type="Proteomes" id="UP000664521">
    <property type="component" value="Unassembled WGS sequence"/>
</dbReference>
<sequence>MAPIPITIVTGFLGSGKTTLILNLIPQLPKEYRLALLKNEFGDVAIDSQLASSSSISGVKELLNGCICCNLVGQLGDALETLRKDVKPDRIIIETSGSAFPATLAIEVNRVGRETGCFSLDGVIVVIDVENWRGYEDTSYTAKMQARYTDLIVFNKWEHVDERRYDECLDRVGDLELPVANVKSDHGIVDMNLVLGLDSMLAKDISLQDRGDPHEMHSHAADHQSEVEVLSVTLSSKGKNVSAVNLESLEAFLLSAPKDEIYRIKAIISATRPPASSAGDADAAMVRQGQKSADYLLNWAFGRWTFSPVGTASPSYVNSSTVQVQESETQIPILRMTIILARDEARKWKSRIESGGLIESEIKSDEGLLRVEQII</sequence>
<gene>
    <name evidence="2" type="ORF">HETSPECPRED_006120</name>
</gene>
<dbReference type="SUPFAM" id="SSF52540">
    <property type="entry name" value="P-loop containing nucleoside triphosphate hydrolases"/>
    <property type="match status" value="1"/>
</dbReference>
<dbReference type="InterPro" id="IPR051316">
    <property type="entry name" value="Zinc-reg_GTPase_activator"/>
</dbReference>